<evidence type="ECO:0000256" key="7">
    <source>
        <dbReference type="ARBA" id="ARBA00047625"/>
    </source>
</evidence>
<evidence type="ECO:0000256" key="4">
    <source>
        <dbReference type="ARBA" id="ARBA00023239"/>
    </source>
</evidence>
<evidence type="ECO:0000256" key="9">
    <source>
        <dbReference type="RuleBase" id="RU362118"/>
    </source>
</evidence>
<dbReference type="Pfam" id="PF01053">
    <property type="entry name" value="Cys_Met_Meta_PP"/>
    <property type="match status" value="1"/>
</dbReference>
<dbReference type="PANTHER" id="PTHR43500">
    <property type="entry name" value="CYSTATHIONINE BETA-LYASE-RELATED"/>
    <property type="match status" value="1"/>
</dbReference>
<dbReference type="InterPro" id="IPR054542">
    <property type="entry name" value="Cys_met_metab_PP"/>
</dbReference>
<dbReference type="AlphaFoldDB" id="Q46V95"/>
<comment type="cofactor">
    <cofactor evidence="1 9">
        <name>pyridoxal 5'-phosphate</name>
        <dbReference type="ChEBI" id="CHEBI:597326"/>
    </cofactor>
</comment>
<dbReference type="InterPro" id="IPR000277">
    <property type="entry name" value="Cys/Met-Metab_PyrdxlP-dep_enz"/>
</dbReference>
<dbReference type="KEGG" id="reu:Reut_B3581"/>
<dbReference type="EC" id="4.4.1.8" evidence="10"/>
<dbReference type="CDD" id="cd00614">
    <property type="entry name" value="CGS_like"/>
    <property type="match status" value="1"/>
</dbReference>
<accession>Q46V95</accession>
<evidence type="ECO:0000256" key="2">
    <source>
        <dbReference type="ARBA" id="ARBA00009077"/>
    </source>
</evidence>
<keyword evidence="3 8" id="KW-0663">Pyridoxal phosphate</keyword>
<comment type="similarity">
    <text evidence="2 9">Belongs to the trans-sulfuration enzymes family.</text>
</comment>
<dbReference type="SUPFAM" id="SSF53383">
    <property type="entry name" value="PLP-dependent transferases"/>
    <property type="match status" value="1"/>
</dbReference>
<dbReference type="InterPro" id="IPR006233">
    <property type="entry name" value="Cys_b_lyase_bac"/>
</dbReference>
<sequence>MPHRLTMRIAMNENTHLVCAGRHPERFGGVVNTPIFRASTILAGSMAEWEEMKRARAAEEPGATTYGRYGTPTTQALEEAVAGLEGGYRSLVFPSGLAAVSTALTALLSAGDHVLVTDSAYSPTRAFLERVLARFGVEVETYDPVGGTPIEALLRANTRVVYVESPGSETFDIQDIPAIAAAAHRHGAYVVMDNTWGTPLYFKPFAHGVDVSVQAATKYIVGHSDAMLGVVTCNRETWPLIKQTTHDMGQTAGPDDIYLALRGLRTLAVRLQRHWQSGLRVAQWLELQPQVEAVLHPALPSHPGHALWKRDFTGACGLFSVVLRTNSKASLAAFIDALEHFGLGVSWGGYESLVIPFTPGMGRTGHRWPHQGQAVRLHVGLEDTEDLIDDLRRGLLALSACDSEAENEKSGSGEICHS</sequence>
<dbReference type="GO" id="GO:0019346">
    <property type="term" value="P:transsulfuration"/>
    <property type="evidence" value="ECO:0007669"/>
    <property type="project" value="InterPro"/>
</dbReference>
<dbReference type="InterPro" id="IPR015422">
    <property type="entry name" value="PyrdxlP-dep_Trfase_small"/>
</dbReference>
<dbReference type="STRING" id="264198.Reut_B3581"/>
<dbReference type="InterPro" id="IPR015424">
    <property type="entry name" value="PyrdxlP-dep_Trfase"/>
</dbReference>
<protein>
    <submittedName>
        <fullName evidence="10">Cystathionine beta-lyase</fullName>
        <ecNumber evidence="10">4.4.1.8</ecNumber>
    </submittedName>
</protein>
<evidence type="ECO:0000256" key="6">
    <source>
        <dbReference type="ARBA" id="ARBA00047517"/>
    </source>
</evidence>
<dbReference type="GO" id="GO:0047804">
    <property type="term" value="F:cysteine-S-conjugate beta-lyase activity"/>
    <property type="evidence" value="ECO:0007669"/>
    <property type="project" value="UniProtKB-EC"/>
</dbReference>
<comment type="pathway">
    <text evidence="5">Amino-acid biosynthesis; L-methionine biosynthesis via de novo pathway; L-homocysteine from L-cystathionine: step 1/1.</text>
</comment>
<dbReference type="eggNOG" id="COG0626">
    <property type="taxonomic scope" value="Bacteria"/>
</dbReference>
<dbReference type="PANTHER" id="PTHR43500:SF1">
    <property type="entry name" value="CYSTATHIONINE BETA-LYASE-RELATED"/>
    <property type="match status" value="1"/>
</dbReference>
<dbReference type="GO" id="GO:0030170">
    <property type="term" value="F:pyridoxal phosphate binding"/>
    <property type="evidence" value="ECO:0007669"/>
    <property type="project" value="InterPro"/>
</dbReference>
<dbReference type="EMBL" id="CP000091">
    <property type="protein sequence ID" value="AAZ62939.1"/>
    <property type="molecule type" value="Genomic_DNA"/>
</dbReference>
<comment type="catalytic activity">
    <reaction evidence="7">
        <text>an S-substituted L-cysteine + H2O = a thiol + pyruvate + NH4(+)</text>
        <dbReference type="Rhea" id="RHEA:18121"/>
        <dbReference type="ChEBI" id="CHEBI:15361"/>
        <dbReference type="ChEBI" id="CHEBI:15377"/>
        <dbReference type="ChEBI" id="CHEBI:28938"/>
        <dbReference type="ChEBI" id="CHEBI:29256"/>
        <dbReference type="ChEBI" id="CHEBI:58717"/>
        <dbReference type="EC" id="4.4.1.13"/>
    </reaction>
</comment>
<proteinExistence type="inferred from homology"/>
<evidence type="ECO:0000256" key="5">
    <source>
        <dbReference type="ARBA" id="ARBA00046315"/>
    </source>
</evidence>
<evidence type="ECO:0000256" key="1">
    <source>
        <dbReference type="ARBA" id="ARBA00001933"/>
    </source>
</evidence>
<evidence type="ECO:0000256" key="8">
    <source>
        <dbReference type="PIRSR" id="PIRSR001434-2"/>
    </source>
</evidence>
<dbReference type="HOGENOM" id="CLU_018986_5_1_4"/>
<evidence type="ECO:0000313" key="10">
    <source>
        <dbReference type="EMBL" id="AAZ62939.1"/>
    </source>
</evidence>
<dbReference type="FunFam" id="3.40.640.10:FF:000046">
    <property type="entry name" value="Cystathionine gamma-lyase"/>
    <property type="match status" value="1"/>
</dbReference>
<keyword evidence="4 10" id="KW-0456">Lyase</keyword>
<gene>
    <name evidence="10" type="ordered locus">Reut_B3581</name>
</gene>
<dbReference type="GO" id="GO:0019450">
    <property type="term" value="P:L-cysteine catabolic process to pyruvate"/>
    <property type="evidence" value="ECO:0007669"/>
    <property type="project" value="TreeGrafter"/>
</dbReference>
<dbReference type="Gene3D" id="3.40.640.10">
    <property type="entry name" value="Type I PLP-dependent aspartate aminotransferase-like (Major domain)"/>
    <property type="match status" value="1"/>
</dbReference>
<reference evidence="10" key="1">
    <citation type="submission" date="2005-08" db="EMBL/GenBank/DDBJ databases">
        <title>Complete sequence of chromosome 2 of Ralstonia eutropha JMP134.</title>
        <authorList>
            <person name="Copeland A."/>
            <person name="Lucas S."/>
            <person name="Lapidus A."/>
            <person name="Barry K."/>
            <person name="Detter J.C."/>
            <person name="Glavina T."/>
            <person name="Hammon N."/>
            <person name="Israni S."/>
            <person name="Pitluck S."/>
            <person name="Goltsman E."/>
            <person name="Martinez M."/>
            <person name="Schmutz J."/>
            <person name="Larimer F."/>
            <person name="Land M."/>
            <person name="Lykidis A."/>
            <person name="Richardson P."/>
        </authorList>
    </citation>
    <scope>NUCLEOTIDE SEQUENCE [LARGE SCALE GENOMIC DNA]</scope>
    <source>
        <strain evidence="10">JMP134</strain>
    </source>
</reference>
<organism evidence="10">
    <name type="scientific">Cupriavidus pinatubonensis (strain JMP 134 / LMG 1197)</name>
    <name type="common">Cupriavidus necator (strain JMP 134)</name>
    <dbReference type="NCBI Taxonomy" id="264198"/>
    <lineage>
        <taxon>Bacteria</taxon>
        <taxon>Pseudomonadati</taxon>
        <taxon>Pseudomonadota</taxon>
        <taxon>Betaproteobacteria</taxon>
        <taxon>Burkholderiales</taxon>
        <taxon>Burkholderiaceae</taxon>
        <taxon>Cupriavidus</taxon>
    </lineage>
</organism>
<dbReference type="InterPro" id="IPR015421">
    <property type="entry name" value="PyrdxlP-dep_Trfase_major"/>
</dbReference>
<evidence type="ECO:0000256" key="3">
    <source>
        <dbReference type="ARBA" id="ARBA00022898"/>
    </source>
</evidence>
<dbReference type="PROSITE" id="PS00868">
    <property type="entry name" value="CYS_MET_METAB_PP"/>
    <property type="match status" value="1"/>
</dbReference>
<dbReference type="Gene3D" id="3.90.1150.10">
    <property type="entry name" value="Aspartate Aminotransferase, domain 1"/>
    <property type="match status" value="1"/>
</dbReference>
<comment type="catalytic activity">
    <reaction evidence="6">
        <text>L,L-cystathionine + H2O = L-homocysteine + pyruvate + NH4(+)</text>
        <dbReference type="Rhea" id="RHEA:13965"/>
        <dbReference type="ChEBI" id="CHEBI:15361"/>
        <dbReference type="ChEBI" id="CHEBI:15377"/>
        <dbReference type="ChEBI" id="CHEBI:28938"/>
        <dbReference type="ChEBI" id="CHEBI:58161"/>
        <dbReference type="ChEBI" id="CHEBI:58199"/>
    </reaction>
</comment>
<name>Q46V95_CUPPJ</name>
<feature type="modified residue" description="N6-(pyridoxal phosphate)lysine" evidence="8">
    <location>
        <position position="218"/>
    </location>
</feature>
<dbReference type="PIRSF" id="PIRSF001434">
    <property type="entry name" value="CGS"/>
    <property type="match status" value="1"/>
</dbReference>
<dbReference type="NCBIfam" id="TIGR01324">
    <property type="entry name" value="cysta_beta_ly_B"/>
    <property type="match status" value="1"/>
</dbReference>